<organism evidence="1 2">
    <name type="scientific">Hymenobacter glaciei</name>
    <dbReference type="NCBI Taxonomy" id="877209"/>
    <lineage>
        <taxon>Bacteria</taxon>
        <taxon>Pseudomonadati</taxon>
        <taxon>Bacteroidota</taxon>
        <taxon>Cytophagia</taxon>
        <taxon>Cytophagales</taxon>
        <taxon>Hymenobacteraceae</taxon>
        <taxon>Hymenobacter</taxon>
    </lineage>
</organism>
<gene>
    <name evidence="1" type="ORF">GCM10022409_20390</name>
</gene>
<reference evidence="2" key="1">
    <citation type="journal article" date="2019" name="Int. J. Syst. Evol. Microbiol.">
        <title>The Global Catalogue of Microorganisms (GCM) 10K type strain sequencing project: providing services to taxonomists for standard genome sequencing and annotation.</title>
        <authorList>
            <consortium name="The Broad Institute Genomics Platform"/>
            <consortium name="The Broad Institute Genome Sequencing Center for Infectious Disease"/>
            <person name="Wu L."/>
            <person name="Ma J."/>
        </authorList>
    </citation>
    <scope>NUCLEOTIDE SEQUENCE [LARGE SCALE GENOMIC DNA]</scope>
    <source>
        <strain evidence="2">JCM 17225</strain>
    </source>
</reference>
<comment type="caution">
    <text evidence="1">The sequence shown here is derived from an EMBL/GenBank/DDBJ whole genome shotgun (WGS) entry which is preliminary data.</text>
</comment>
<sequence length="154" mass="17080">MGSELTIFSLYRNRGTEHFVLLRTVRPPFPNYSQTQDDLAYQAEQTRREALLNHVAATMGIGERAAFELIGELQDLPVGEELMKASGGVMITVFYLHTEYGYPWVILGTGSSEAGFLKELREDEDLLSLKPIGKPIVIEAKCFAESDAASPGRI</sequence>
<evidence type="ECO:0000313" key="1">
    <source>
        <dbReference type="EMBL" id="GAA4035601.1"/>
    </source>
</evidence>
<accession>A0ABP7U3X4</accession>
<dbReference type="EMBL" id="BAABDK010000016">
    <property type="protein sequence ID" value="GAA4035601.1"/>
    <property type="molecule type" value="Genomic_DNA"/>
</dbReference>
<dbReference type="RefSeq" id="WP_345053700.1">
    <property type="nucleotide sequence ID" value="NZ_BAABDK010000016.1"/>
</dbReference>
<proteinExistence type="predicted"/>
<dbReference type="Proteomes" id="UP001501469">
    <property type="component" value="Unassembled WGS sequence"/>
</dbReference>
<evidence type="ECO:0000313" key="2">
    <source>
        <dbReference type="Proteomes" id="UP001501469"/>
    </source>
</evidence>
<keyword evidence="2" id="KW-1185">Reference proteome</keyword>
<name>A0ABP7U3X4_9BACT</name>
<protein>
    <submittedName>
        <fullName evidence="1">Uncharacterized protein</fullName>
    </submittedName>
</protein>